<evidence type="ECO:0000256" key="1">
    <source>
        <dbReference type="ARBA" id="ARBA00008779"/>
    </source>
</evidence>
<keyword evidence="2" id="KW-0479">Metal-binding</keyword>
<comment type="similarity">
    <text evidence="1">Belongs to the sulfatase family.</text>
</comment>
<evidence type="ECO:0000256" key="2">
    <source>
        <dbReference type="ARBA" id="ARBA00022723"/>
    </source>
</evidence>
<dbReference type="PANTHER" id="PTHR42693:SF53">
    <property type="entry name" value="ENDO-4-O-SULFATASE"/>
    <property type="match status" value="1"/>
</dbReference>
<proteinExistence type="inferred from homology"/>
<dbReference type="EMBL" id="RYZH01000020">
    <property type="protein sequence ID" value="RUL87566.1"/>
    <property type="molecule type" value="Genomic_DNA"/>
</dbReference>
<dbReference type="GO" id="GO:0046872">
    <property type="term" value="F:metal ion binding"/>
    <property type="evidence" value="ECO:0007669"/>
    <property type="project" value="UniProtKB-KW"/>
</dbReference>
<evidence type="ECO:0000259" key="6">
    <source>
        <dbReference type="Pfam" id="PF00884"/>
    </source>
</evidence>
<name>A0A432MKB5_9BACT</name>
<sequence length="494" mass="52773">MFAALAIAFPVPALAGDESQGPPNVLLILADDLGYGDPRCYNPDSKVPTPALDRLASQGMRFTDAHSPSSVCTPTRYGLLTGRYCWRTRLKSGVLLGDSPALIEPDRLTLPALLQRQGFDTMGVGKWHLGLGDSAETDYSLPLVPGPTTVGFDHYFGIPASLDMPPYVFIRDDRPVVPPSEEIGASAHRRQGGGGFWRAGAIAPGFRHIDVLPELEREAIAFLDDRGEAGADRPFFLYVPLSAPHTPWLPTDAYLGRSGAGFYGDFAAMVDATIGRILEALDRSGLADRTLVIVTSDNGAHWPESDISRFGHRANGPWRGQKADIHEGGHRVPFLVRWPGVVSPGSSCEQTVCLTDVMATVAAVVGAELPDDSAEDSFDLAPLLRGESPAVPIRPATVHHAMRGMFAVRVGDWKLIEGLGSGGFTAPGSIDPTTLGPGAPMGQLYNLSEDPDESENLWNDRPDVVSRLGAVLDEIRSSGRSRPDAEATSAQSGP</sequence>
<reference evidence="7 8" key="1">
    <citation type="submission" date="2018-12" db="EMBL/GenBank/DDBJ databases">
        <authorList>
            <person name="Toschakov S.V."/>
        </authorList>
    </citation>
    <scope>NUCLEOTIDE SEQUENCE [LARGE SCALE GENOMIC DNA]</scope>
    <source>
        <strain evidence="7 8">GM2012</strain>
    </source>
</reference>
<dbReference type="InterPro" id="IPR000917">
    <property type="entry name" value="Sulfatase_N"/>
</dbReference>
<dbReference type="PANTHER" id="PTHR42693">
    <property type="entry name" value="ARYLSULFATASE FAMILY MEMBER"/>
    <property type="match status" value="1"/>
</dbReference>
<feature type="domain" description="Sulfatase N-terminal" evidence="6">
    <location>
        <begin position="23"/>
        <end position="366"/>
    </location>
</feature>
<evidence type="ECO:0000256" key="4">
    <source>
        <dbReference type="ARBA" id="ARBA00022837"/>
    </source>
</evidence>
<dbReference type="GO" id="GO:0004065">
    <property type="term" value="F:arylsulfatase activity"/>
    <property type="evidence" value="ECO:0007669"/>
    <property type="project" value="TreeGrafter"/>
</dbReference>
<dbReference type="Pfam" id="PF00884">
    <property type="entry name" value="Sulfatase"/>
    <property type="match status" value="1"/>
</dbReference>
<protein>
    <recommendedName>
        <fullName evidence="6">Sulfatase N-terminal domain-containing protein</fullName>
    </recommendedName>
</protein>
<keyword evidence="3" id="KW-0378">Hydrolase</keyword>
<keyword evidence="4" id="KW-0106">Calcium</keyword>
<dbReference type="Gene3D" id="3.40.720.10">
    <property type="entry name" value="Alkaline Phosphatase, subunit A"/>
    <property type="match status" value="1"/>
</dbReference>
<evidence type="ECO:0000313" key="7">
    <source>
        <dbReference type="EMBL" id="RUL87566.1"/>
    </source>
</evidence>
<reference evidence="7 8" key="2">
    <citation type="submission" date="2019-01" db="EMBL/GenBank/DDBJ databases">
        <title>Tautonia sociabilis, a novel thermotolerant planctomycete of Isosphaeraceae family, isolated from a 4000 m deep subterranean habitat.</title>
        <authorList>
            <person name="Kovaleva O.L."/>
            <person name="Elcheninov A.G."/>
            <person name="Van Heerden E."/>
            <person name="Toshchakov S.V."/>
            <person name="Novikov A."/>
            <person name="Bonch-Osmolovskaya E.A."/>
            <person name="Kublanov I.V."/>
        </authorList>
    </citation>
    <scope>NUCLEOTIDE SEQUENCE [LARGE SCALE GENOMIC DNA]</scope>
    <source>
        <strain evidence="7 8">GM2012</strain>
    </source>
</reference>
<dbReference type="InterPro" id="IPR050738">
    <property type="entry name" value="Sulfatase"/>
</dbReference>
<organism evidence="7 8">
    <name type="scientific">Tautonia sociabilis</name>
    <dbReference type="NCBI Taxonomy" id="2080755"/>
    <lineage>
        <taxon>Bacteria</taxon>
        <taxon>Pseudomonadati</taxon>
        <taxon>Planctomycetota</taxon>
        <taxon>Planctomycetia</taxon>
        <taxon>Isosphaerales</taxon>
        <taxon>Isosphaeraceae</taxon>
        <taxon>Tautonia</taxon>
    </lineage>
</organism>
<dbReference type="InterPro" id="IPR024607">
    <property type="entry name" value="Sulfatase_CS"/>
</dbReference>
<keyword evidence="8" id="KW-1185">Reference proteome</keyword>
<accession>A0A432MKB5</accession>
<dbReference type="Proteomes" id="UP000280296">
    <property type="component" value="Unassembled WGS sequence"/>
</dbReference>
<comment type="caution">
    <text evidence="7">The sequence shown here is derived from an EMBL/GenBank/DDBJ whole genome shotgun (WGS) entry which is preliminary data.</text>
</comment>
<dbReference type="CDD" id="cd16143">
    <property type="entry name" value="ARS_like"/>
    <property type="match status" value="1"/>
</dbReference>
<dbReference type="AlphaFoldDB" id="A0A432MKB5"/>
<feature type="region of interest" description="Disordered" evidence="5">
    <location>
        <begin position="475"/>
        <end position="494"/>
    </location>
</feature>
<evidence type="ECO:0000313" key="8">
    <source>
        <dbReference type="Proteomes" id="UP000280296"/>
    </source>
</evidence>
<evidence type="ECO:0000256" key="3">
    <source>
        <dbReference type="ARBA" id="ARBA00022801"/>
    </source>
</evidence>
<feature type="compositionally biased region" description="Basic and acidic residues" evidence="5">
    <location>
        <begin position="475"/>
        <end position="485"/>
    </location>
</feature>
<dbReference type="Gene3D" id="3.30.1120.10">
    <property type="match status" value="1"/>
</dbReference>
<evidence type="ECO:0000256" key="5">
    <source>
        <dbReference type="SAM" id="MobiDB-lite"/>
    </source>
</evidence>
<dbReference type="PROSITE" id="PS00523">
    <property type="entry name" value="SULFATASE_1"/>
    <property type="match status" value="1"/>
</dbReference>
<dbReference type="OrthoDB" id="9783154at2"/>
<dbReference type="SUPFAM" id="SSF53649">
    <property type="entry name" value="Alkaline phosphatase-like"/>
    <property type="match status" value="1"/>
</dbReference>
<gene>
    <name evidence="7" type="ORF">TsocGM_11835</name>
</gene>
<dbReference type="InterPro" id="IPR017850">
    <property type="entry name" value="Alkaline_phosphatase_core_sf"/>
</dbReference>